<gene>
    <name evidence="1" type="ORF">FB192DRAFT_1379692</name>
</gene>
<sequence>MLSTPPLKISFTSNFKPNIAFGLNIVRCKPSLLTFHSRIHFTRFLSSILTDYASVFSSFPSRYIILGDFNYTYSNLQYLGDHFVNGITTPGANPSVTSQRGSSQSCIDFIFLPSYMKDSPGSTATRLPVALTSVSQCFSSCQDDGVR</sequence>
<protein>
    <recommendedName>
        <fullName evidence="3">Endonuclease/exonuclease/phosphatase domain-containing protein</fullName>
    </recommendedName>
</protein>
<dbReference type="SUPFAM" id="SSF56219">
    <property type="entry name" value="DNase I-like"/>
    <property type="match status" value="1"/>
</dbReference>
<evidence type="ECO:0000313" key="1">
    <source>
        <dbReference type="EMBL" id="KAF1802759.1"/>
    </source>
</evidence>
<dbReference type="AlphaFoldDB" id="A0A8H4F2P4"/>
<proteinExistence type="predicted"/>
<organism evidence="1 2">
    <name type="scientific">Mucor circinelloides f. lusitanicus</name>
    <name type="common">Mucor racemosus var. lusitanicus</name>
    <dbReference type="NCBI Taxonomy" id="29924"/>
    <lineage>
        <taxon>Eukaryota</taxon>
        <taxon>Fungi</taxon>
        <taxon>Fungi incertae sedis</taxon>
        <taxon>Mucoromycota</taxon>
        <taxon>Mucoromycotina</taxon>
        <taxon>Mucoromycetes</taxon>
        <taxon>Mucorales</taxon>
        <taxon>Mucorineae</taxon>
        <taxon>Mucoraceae</taxon>
        <taxon>Mucor</taxon>
    </lineage>
</organism>
<evidence type="ECO:0000313" key="2">
    <source>
        <dbReference type="Proteomes" id="UP000469890"/>
    </source>
</evidence>
<evidence type="ECO:0008006" key="3">
    <source>
        <dbReference type="Google" id="ProtNLM"/>
    </source>
</evidence>
<reference evidence="1 2" key="1">
    <citation type="submission" date="2019-09" db="EMBL/GenBank/DDBJ databases">
        <authorList>
            <consortium name="DOE Joint Genome Institute"/>
            <person name="Mondo S.J."/>
            <person name="Navarro-Mendoza M.I."/>
            <person name="Perez-Arques C."/>
            <person name="Panchal S."/>
            <person name="Nicolas F.E."/>
            <person name="Ganguly P."/>
            <person name="Pangilinan J."/>
            <person name="Grigoriev I."/>
            <person name="Heitman J."/>
            <person name="Sanya K."/>
            <person name="Garre V."/>
        </authorList>
    </citation>
    <scope>NUCLEOTIDE SEQUENCE [LARGE SCALE GENOMIC DNA]</scope>
    <source>
        <strain evidence="1 2">MU402</strain>
    </source>
</reference>
<accession>A0A8H4F2P4</accession>
<comment type="caution">
    <text evidence="1">The sequence shown here is derived from an EMBL/GenBank/DDBJ whole genome shotgun (WGS) entry which is preliminary data.</text>
</comment>
<dbReference type="Proteomes" id="UP000469890">
    <property type="component" value="Unassembled WGS sequence"/>
</dbReference>
<dbReference type="InterPro" id="IPR036691">
    <property type="entry name" value="Endo/exonu/phosph_ase_sf"/>
</dbReference>
<dbReference type="EMBL" id="JAAECE010000004">
    <property type="protein sequence ID" value="KAF1802759.1"/>
    <property type="molecule type" value="Genomic_DNA"/>
</dbReference>
<name>A0A8H4F2P4_MUCCL</name>